<evidence type="ECO:0008006" key="5">
    <source>
        <dbReference type="Google" id="ProtNLM"/>
    </source>
</evidence>
<evidence type="ECO:0000256" key="1">
    <source>
        <dbReference type="SAM" id="MobiDB-lite"/>
    </source>
</evidence>
<reference evidence="3 4" key="1">
    <citation type="journal article" date="2019" name="Int. J. Syst. Evol. Microbiol.">
        <title>The Global Catalogue of Microorganisms (GCM) 10K type strain sequencing project: providing services to taxonomists for standard genome sequencing and annotation.</title>
        <authorList>
            <consortium name="The Broad Institute Genomics Platform"/>
            <consortium name="The Broad Institute Genome Sequencing Center for Infectious Disease"/>
            <person name="Wu L."/>
            <person name="Ma J."/>
        </authorList>
    </citation>
    <scope>NUCLEOTIDE SEQUENCE [LARGE SCALE GENOMIC DNA]</scope>
    <source>
        <strain evidence="3 4">JCM 13002</strain>
    </source>
</reference>
<protein>
    <recommendedName>
        <fullName evidence="5">XRE family transcriptional regulator</fullName>
    </recommendedName>
</protein>
<dbReference type="SUPFAM" id="SSF47413">
    <property type="entry name" value="lambda repressor-like DNA-binding domains"/>
    <property type="match status" value="1"/>
</dbReference>
<evidence type="ECO:0000313" key="4">
    <source>
        <dbReference type="Proteomes" id="UP001499987"/>
    </source>
</evidence>
<gene>
    <name evidence="3" type="ORF">GCM10009663_57440</name>
</gene>
<organism evidence="3 4">
    <name type="scientific">Kitasatospora arboriphila</name>
    <dbReference type="NCBI Taxonomy" id="258052"/>
    <lineage>
        <taxon>Bacteria</taxon>
        <taxon>Bacillati</taxon>
        <taxon>Actinomycetota</taxon>
        <taxon>Actinomycetes</taxon>
        <taxon>Kitasatosporales</taxon>
        <taxon>Streptomycetaceae</taxon>
        <taxon>Kitasatospora</taxon>
    </lineage>
</organism>
<accession>A0ABN1TXZ0</accession>
<dbReference type="Proteomes" id="UP001499987">
    <property type="component" value="Unassembled WGS sequence"/>
</dbReference>
<name>A0ABN1TXZ0_9ACTN</name>
<dbReference type="RefSeq" id="WP_344626604.1">
    <property type="nucleotide sequence ID" value="NZ_BAAALD010000072.1"/>
</dbReference>
<keyword evidence="2" id="KW-0472">Membrane</keyword>
<evidence type="ECO:0000313" key="3">
    <source>
        <dbReference type="EMBL" id="GAA1108110.1"/>
    </source>
</evidence>
<evidence type="ECO:0000256" key="2">
    <source>
        <dbReference type="SAM" id="Phobius"/>
    </source>
</evidence>
<dbReference type="InterPro" id="IPR010982">
    <property type="entry name" value="Lambda_DNA-bd_dom_sf"/>
</dbReference>
<comment type="caution">
    <text evidence="3">The sequence shown here is derived from an EMBL/GenBank/DDBJ whole genome shotgun (WGS) entry which is preliminary data.</text>
</comment>
<feature type="transmembrane region" description="Helical" evidence="2">
    <location>
        <begin position="78"/>
        <end position="98"/>
    </location>
</feature>
<dbReference type="EMBL" id="BAAALD010000072">
    <property type="protein sequence ID" value="GAA1108110.1"/>
    <property type="molecule type" value="Genomic_DNA"/>
</dbReference>
<keyword evidence="4" id="KW-1185">Reference proteome</keyword>
<proteinExistence type="predicted"/>
<sequence>MKPYSELHPDLPEPRRELASTLRELGAESGKTTQQIASDAYCSPGAVSQALSGKRRHSWQLFSSIVNAMGGKPESYHLLWIAAGCAAVLIAGLLRLLLAGYEERPYVDPIEPPPTPGPSVPYYPPTSPLPPTPSPTPSPPSSAAFEGRLREANGELPYYTDEDWKSDSIAGERVWVTCAAIWADGAEERPAYKVYLPARKHYIVVRAMNVYPYPGPESVPDCQDSDFEGFVLRR</sequence>
<feature type="region of interest" description="Disordered" evidence="1">
    <location>
        <begin position="108"/>
        <end position="143"/>
    </location>
</feature>
<keyword evidence="2" id="KW-1133">Transmembrane helix</keyword>
<feature type="compositionally biased region" description="Pro residues" evidence="1">
    <location>
        <begin position="110"/>
        <end position="140"/>
    </location>
</feature>
<keyword evidence="2" id="KW-0812">Transmembrane</keyword>